<dbReference type="GO" id="GO:0016887">
    <property type="term" value="F:ATP hydrolysis activity"/>
    <property type="evidence" value="ECO:0007669"/>
    <property type="project" value="InterPro"/>
</dbReference>
<reference evidence="7" key="1">
    <citation type="submission" date="2017-09" db="EMBL/GenBank/DDBJ databases">
        <authorList>
            <person name="Varghese N."/>
            <person name="Submissions S."/>
        </authorList>
    </citation>
    <scope>NUCLEOTIDE SEQUENCE [LARGE SCALE GENOMIC DNA]</scope>
    <source>
        <strain evidence="7">USBA 140</strain>
    </source>
</reference>
<feature type="domain" description="ABC transporter" evidence="5">
    <location>
        <begin position="25"/>
        <end position="249"/>
    </location>
</feature>
<organism evidence="6 7">
    <name type="scientific">Caenispirillum bisanense</name>
    <dbReference type="NCBI Taxonomy" id="414052"/>
    <lineage>
        <taxon>Bacteria</taxon>
        <taxon>Pseudomonadati</taxon>
        <taxon>Pseudomonadota</taxon>
        <taxon>Alphaproteobacteria</taxon>
        <taxon>Rhodospirillales</taxon>
        <taxon>Novispirillaceae</taxon>
        <taxon>Caenispirillum</taxon>
    </lineage>
</organism>
<sequence length="255" mass="26849">MLLQPAPVPAIPDASLTRAARLLPLRVTDLRFRSGETELIAGISLTLDHAGPTVLLGHNGAGKSLLLRLLHGLLSPTAGTVDWGGLDAAAARAQQAMVFQRPVMLRRSVRANIEYALGLQGHPRRFRRSLALQALEAAGLAGLAERPARVLSGGEQQLVALARARALRPAVLLLDEPTASLDPAHSLAVERQVAAIADEGVKIVMATHDLGQARRLAADVLFMAGGRLVEHTAAAFFDRPATPAAAAFLRGELAA</sequence>
<dbReference type="SMART" id="SM00382">
    <property type="entry name" value="AAA"/>
    <property type="match status" value="1"/>
</dbReference>
<comment type="similarity">
    <text evidence="1">Belongs to the ABC transporter superfamily.</text>
</comment>
<evidence type="ECO:0000313" key="6">
    <source>
        <dbReference type="EMBL" id="SOD90921.1"/>
    </source>
</evidence>
<dbReference type="InterPro" id="IPR050166">
    <property type="entry name" value="ABC_transporter_ATP-bind"/>
</dbReference>
<keyword evidence="2" id="KW-0813">Transport</keyword>
<proteinExistence type="inferred from homology"/>
<keyword evidence="3" id="KW-0547">Nucleotide-binding</keyword>
<evidence type="ECO:0000256" key="4">
    <source>
        <dbReference type="ARBA" id="ARBA00022840"/>
    </source>
</evidence>
<dbReference type="InterPro" id="IPR003593">
    <property type="entry name" value="AAA+_ATPase"/>
</dbReference>
<name>A0A286G5V4_9PROT</name>
<dbReference type="Gene3D" id="3.40.50.300">
    <property type="entry name" value="P-loop containing nucleotide triphosphate hydrolases"/>
    <property type="match status" value="1"/>
</dbReference>
<dbReference type="InterPro" id="IPR027417">
    <property type="entry name" value="P-loop_NTPase"/>
</dbReference>
<dbReference type="PANTHER" id="PTHR42788">
    <property type="entry name" value="TAURINE IMPORT ATP-BINDING PROTEIN-RELATED"/>
    <property type="match status" value="1"/>
</dbReference>
<evidence type="ECO:0000256" key="2">
    <source>
        <dbReference type="ARBA" id="ARBA00022448"/>
    </source>
</evidence>
<dbReference type="InterPro" id="IPR003439">
    <property type="entry name" value="ABC_transporter-like_ATP-bd"/>
</dbReference>
<gene>
    <name evidence="6" type="ORF">SAMN05421508_101719</name>
</gene>
<keyword evidence="7" id="KW-1185">Reference proteome</keyword>
<dbReference type="Pfam" id="PF00005">
    <property type="entry name" value="ABC_tran"/>
    <property type="match status" value="1"/>
</dbReference>
<evidence type="ECO:0000313" key="7">
    <source>
        <dbReference type="Proteomes" id="UP000219621"/>
    </source>
</evidence>
<keyword evidence="4 6" id="KW-0067">ATP-binding</keyword>
<dbReference type="OrthoDB" id="9802264at2"/>
<evidence type="ECO:0000256" key="1">
    <source>
        <dbReference type="ARBA" id="ARBA00005417"/>
    </source>
</evidence>
<dbReference type="GO" id="GO:0005524">
    <property type="term" value="F:ATP binding"/>
    <property type="evidence" value="ECO:0007669"/>
    <property type="project" value="UniProtKB-KW"/>
</dbReference>
<evidence type="ECO:0000259" key="5">
    <source>
        <dbReference type="PROSITE" id="PS50893"/>
    </source>
</evidence>
<dbReference type="PROSITE" id="PS50893">
    <property type="entry name" value="ABC_TRANSPORTER_2"/>
    <property type="match status" value="1"/>
</dbReference>
<dbReference type="PANTHER" id="PTHR42788:SF13">
    <property type="entry name" value="ALIPHATIC SULFONATES IMPORT ATP-BINDING PROTEIN SSUB"/>
    <property type="match status" value="1"/>
</dbReference>
<dbReference type="SUPFAM" id="SSF52540">
    <property type="entry name" value="P-loop containing nucleoside triphosphate hydrolases"/>
    <property type="match status" value="1"/>
</dbReference>
<protein>
    <submittedName>
        <fullName evidence="6">Amino acid ABC transporter ATP-binding protein, PAAT family</fullName>
    </submittedName>
</protein>
<dbReference type="Proteomes" id="UP000219621">
    <property type="component" value="Unassembled WGS sequence"/>
</dbReference>
<dbReference type="AlphaFoldDB" id="A0A286G5V4"/>
<dbReference type="EMBL" id="OCNJ01000001">
    <property type="protein sequence ID" value="SOD90921.1"/>
    <property type="molecule type" value="Genomic_DNA"/>
</dbReference>
<evidence type="ECO:0000256" key="3">
    <source>
        <dbReference type="ARBA" id="ARBA00022741"/>
    </source>
</evidence>
<accession>A0A286G5V4</accession>